<evidence type="ECO:0000313" key="2">
    <source>
        <dbReference type="EMBL" id="MFD2694224.1"/>
    </source>
</evidence>
<dbReference type="EMBL" id="JBHUMQ010000026">
    <property type="protein sequence ID" value="MFD2694224.1"/>
    <property type="molecule type" value="Genomic_DNA"/>
</dbReference>
<dbReference type="InterPro" id="IPR006680">
    <property type="entry name" value="Amidohydro-rel"/>
</dbReference>
<accession>A0ABW5S3I7</accession>
<feature type="domain" description="Amidohydrolase-related" evidence="1">
    <location>
        <begin position="52"/>
        <end position="431"/>
    </location>
</feature>
<name>A0ABW5S3I7_9BACL</name>
<dbReference type="SUPFAM" id="SSF51556">
    <property type="entry name" value="Metallo-dependent hydrolases"/>
    <property type="match status" value="1"/>
</dbReference>
<dbReference type="SUPFAM" id="SSF51338">
    <property type="entry name" value="Composite domain of metallo-dependent hydrolases"/>
    <property type="match status" value="1"/>
</dbReference>
<keyword evidence="3" id="KW-1185">Reference proteome</keyword>
<dbReference type="Proteomes" id="UP001597399">
    <property type="component" value="Unassembled WGS sequence"/>
</dbReference>
<dbReference type="RefSeq" id="WP_253057778.1">
    <property type="nucleotide sequence ID" value="NZ_JAMXWM010000001.1"/>
</dbReference>
<protein>
    <submittedName>
        <fullName evidence="2">Dihydroorotase family protein</fullName>
    </submittedName>
</protein>
<dbReference type="InterPro" id="IPR050138">
    <property type="entry name" value="DHOase/Allantoinase_Hydrolase"/>
</dbReference>
<organism evidence="2 3">
    <name type="scientific">Sporolactobacillus shoreicorticis</name>
    <dbReference type="NCBI Taxonomy" id="1923877"/>
    <lineage>
        <taxon>Bacteria</taxon>
        <taxon>Bacillati</taxon>
        <taxon>Bacillota</taxon>
        <taxon>Bacilli</taxon>
        <taxon>Bacillales</taxon>
        <taxon>Sporolactobacillaceae</taxon>
        <taxon>Sporolactobacillus</taxon>
    </lineage>
</organism>
<comment type="caution">
    <text evidence="2">The sequence shown here is derived from an EMBL/GenBank/DDBJ whole genome shotgun (WGS) entry which is preliminary data.</text>
</comment>
<dbReference type="InterPro" id="IPR011059">
    <property type="entry name" value="Metal-dep_hydrolase_composite"/>
</dbReference>
<sequence length="453" mass="50570">MEPFDLVVKGNIVLPDKVMNGAIGISKGKITHITDQQNGLVSKNVKDFNGSFIFPGFIDTHVHCYSNPDEGVAATSEAAAFGGVTTFFDMPYDRPDPINNVKIFEKKIQRLEGKTVVDICLWGTIAKKNGTDQIIPMAKAGAVAFKLSTFETDPYRFPRIPDPEILKAMKIIKEVNLRAAFHSENGEVIYQMIEEYQKKGKVYPRAHMETRPPVTETSAILKLLEFAYWTGAKLHIVHVSHPRSIELIQLFKKQGVQVTCETCYHYLLLDVHDLEEQGPRAKMNPPVREPEDVQKMWEKLEGNQIDMITSDHAPWSLEQKIKGKDNIFKSPSGLPGVELLIPLMFDGGVMSGRLTPVQFAHLLATHPAEAYQVPGKGKITIGYDADLTIIDPSKQTIIDEMKLHSQAKLTPFNQKKLRGKIIETIIRGNTVFDGTKITADMNYGKFVPGSAAE</sequence>
<dbReference type="PANTHER" id="PTHR43668">
    <property type="entry name" value="ALLANTOINASE"/>
    <property type="match status" value="1"/>
</dbReference>
<evidence type="ECO:0000313" key="3">
    <source>
        <dbReference type="Proteomes" id="UP001597399"/>
    </source>
</evidence>
<evidence type="ECO:0000259" key="1">
    <source>
        <dbReference type="Pfam" id="PF01979"/>
    </source>
</evidence>
<dbReference type="Gene3D" id="3.20.20.140">
    <property type="entry name" value="Metal-dependent hydrolases"/>
    <property type="match status" value="1"/>
</dbReference>
<proteinExistence type="predicted"/>
<dbReference type="InterPro" id="IPR032466">
    <property type="entry name" value="Metal_Hydrolase"/>
</dbReference>
<dbReference type="Pfam" id="PF01979">
    <property type="entry name" value="Amidohydro_1"/>
    <property type="match status" value="1"/>
</dbReference>
<gene>
    <name evidence="2" type="ORF">ACFSUE_11385</name>
</gene>
<reference evidence="3" key="1">
    <citation type="journal article" date="2019" name="Int. J. Syst. Evol. Microbiol.">
        <title>The Global Catalogue of Microorganisms (GCM) 10K type strain sequencing project: providing services to taxonomists for standard genome sequencing and annotation.</title>
        <authorList>
            <consortium name="The Broad Institute Genomics Platform"/>
            <consortium name="The Broad Institute Genome Sequencing Center for Infectious Disease"/>
            <person name="Wu L."/>
            <person name="Ma J."/>
        </authorList>
    </citation>
    <scope>NUCLEOTIDE SEQUENCE [LARGE SCALE GENOMIC DNA]</scope>
    <source>
        <strain evidence="3">TISTR 2466</strain>
    </source>
</reference>
<dbReference type="Gene3D" id="2.30.40.10">
    <property type="entry name" value="Urease, subunit C, domain 1"/>
    <property type="match status" value="1"/>
</dbReference>
<dbReference type="PANTHER" id="PTHR43668:SF2">
    <property type="entry name" value="ALLANTOINASE"/>
    <property type="match status" value="1"/>
</dbReference>
<dbReference type="NCBIfam" id="TIGR00857">
    <property type="entry name" value="pyrC_multi"/>
    <property type="match status" value="1"/>
</dbReference>